<protein>
    <recommendedName>
        <fullName evidence="3">BTB domain-containing protein</fullName>
    </recommendedName>
</protein>
<dbReference type="HOGENOM" id="CLU_921346_0_0_1"/>
<sequence>MTTTPRPNTTRNYADPTIQILVGDRQEPFHVHYAFLERTHFFQVHGYPNILQTPGPSPSAPLNSPAPSDITVTADGVEVKVEASEEGRVENREPISTPTTPMASTAYVLKGIIYEPEAFEIVVNSLYHVPPSTPAHRSGIRIFRKAYCLALQYQMSDLQDEIVDCFRNFHAVYSVHFDDLLWLARRISGNETVVCQVPIIQYLIEQCAYDIYRDGYDNFESRNPGLQGFLEKGNSSLRVEVFKAMTRIAMANHAPDPALGINHWRVQDWPQYNPNAAAEEATFEVIEVDD</sequence>
<organism evidence="1 2">
    <name type="scientific">Phialophora macrospora</name>
    <dbReference type="NCBI Taxonomy" id="1851006"/>
    <lineage>
        <taxon>Eukaryota</taxon>
        <taxon>Fungi</taxon>
        <taxon>Dikarya</taxon>
        <taxon>Ascomycota</taxon>
        <taxon>Pezizomycotina</taxon>
        <taxon>Eurotiomycetes</taxon>
        <taxon>Chaetothyriomycetidae</taxon>
        <taxon>Chaetothyriales</taxon>
        <taxon>Herpotrichiellaceae</taxon>
        <taxon>Phialophora</taxon>
    </lineage>
</organism>
<evidence type="ECO:0008006" key="3">
    <source>
        <dbReference type="Google" id="ProtNLM"/>
    </source>
</evidence>
<dbReference type="AlphaFoldDB" id="A0A0D2F7B9"/>
<evidence type="ECO:0000313" key="2">
    <source>
        <dbReference type="Proteomes" id="UP000054266"/>
    </source>
</evidence>
<gene>
    <name evidence="1" type="ORF">PV04_09747</name>
</gene>
<proteinExistence type="predicted"/>
<reference evidence="1 2" key="1">
    <citation type="submission" date="2015-01" db="EMBL/GenBank/DDBJ databases">
        <title>The Genome Sequence of Capronia semiimmersa CBS27337.</title>
        <authorList>
            <consortium name="The Broad Institute Genomics Platform"/>
            <person name="Cuomo C."/>
            <person name="de Hoog S."/>
            <person name="Gorbushina A."/>
            <person name="Stielow B."/>
            <person name="Teixiera M."/>
            <person name="Abouelleil A."/>
            <person name="Chapman S.B."/>
            <person name="Priest M."/>
            <person name="Young S.K."/>
            <person name="Wortman J."/>
            <person name="Nusbaum C."/>
            <person name="Birren B."/>
        </authorList>
    </citation>
    <scope>NUCLEOTIDE SEQUENCE [LARGE SCALE GENOMIC DNA]</scope>
    <source>
        <strain evidence="1 2">CBS 27337</strain>
    </source>
</reference>
<dbReference type="Proteomes" id="UP000054266">
    <property type="component" value="Unassembled WGS sequence"/>
</dbReference>
<accession>A0A0D2F7B9</accession>
<dbReference type="EMBL" id="KN846962">
    <property type="protein sequence ID" value="KIW62855.1"/>
    <property type="molecule type" value="Genomic_DNA"/>
</dbReference>
<keyword evidence="2" id="KW-1185">Reference proteome</keyword>
<name>A0A0D2F7B9_9EURO</name>
<evidence type="ECO:0000313" key="1">
    <source>
        <dbReference type="EMBL" id="KIW62855.1"/>
    </source>
</evidence>